<dbReference type="GO" id="GO:0010468">
    <property type="term" value="P:regulation of gene expression"/>
    <property type="evidence" value="ECO:0007669"/>
    <property type="project" value="TreeGrafter"/>
</dbReference>
<gene>
    <name evidence="4" type="primary">LOC111362969</name>
</gene>
<dbReference type="Gene3D" id="3.30.160.60">
    <property type="entry name" value="Classic Zinc Finger"/>
    <property type="match status" value="6"/>
</dbReference>
<dbReference type="RefSeq" id="XP_022835516.1">
    <property type="nucleotide sequence ID" value="XM_022979748.1"/>
</dbReference>
<dbReference type="GeneID" id="111362969"/>
<dbReference type="FunFam" id="3.30.160.60:FF:000630">
    <property type="entry name" value="Zinc finger protein 180"/>
    <property type="match status" value="1"/>
</dbReference>
<organism evidence="3 4">
    <name type="scientific">Spodoptera litura</name>
    <name type="common">Asian cotton leafworm</name>
    <dbReference type="NCBI Taxonomy" id="69820"/>
    <lineage>
        <taxon>Eukaryota</taxon>
        <taxon>Metazoa</taxon>
        <taxon>Ecdysozoa</taxon>
        <taxon>Arthropoda</taxon>
        <taxon>Hexapoda</taxon>
        <taxon>Insecta</taxon>
        <taxon>Pterygota</taxon>
        <taxon>Neoptera</taxon>
        <taxon>Endopterygota</taxon>
        <taxon>Lepidoptera</taxon>
        <taxon>Glossata</taxon>
        <taxon>Ditrysia</taxon>
        <taxon>Noctuoidea</taxon>
        <taxon>Noctuidae</taxon>
        <taxon>Amphipyrinae</taxon>
        <taxon>Spodoptera</taxon>
    </lineage>
</organism>
<dbReference type="GO" id="GO:0003677">
    <property type="term" value="F:DNA binding"/>
    <property type="evidence" value="ECO:0007669"/>
    <property type="project" value="UniProtKB-KW"/>
</dbReference>
<dbReference type="KEGG" id="sliu:111362969"/>
<name>A0A9J7J3P2_SPOLT</name>
<dbReference type="PROSITE" id="PS00028">
    <property type="entry name" value="ZINC_FINGER_C2H2_1"/>
    <property type="match status" value="8"/>
</dbReference>
<keyword evidence="1" id="KW-0479">Metal-binding</keyword>
<evidence type="ECO:0000259" key="2">
    <source>
        <dbReference type="PROSITE" id="PS50157"/>
    </source>
</evidence>
<evidence type="ECO:0000256" key="1">
    <source>
        <dbReference type="PROSITE-ProRule" id="PRU00042"/>
    </source>
</evidence>
<keyword evidence="3" id="KW-1185">Reference proteome</keyword>
<dbReference type="PROSITE" id="PS50157">
    <property type="entry name" value="ZINC_FINGER_C2H2_2"/>
    <property type="match status" value="8"/>
</dbReference>
<dbReference type="InterPro" id="IPR036236">
    <property type="entry name" value="Znf_C2H2_sf"/>
</dbReference>
<feature type="domain" description="C2H2-type" evidence="2">
    <location>
        <begin position="235"/>
        <end position="262"/>
    </location>
</feature>
<dbReference type="SMART" id="SM00355">
    <property type="entry name" value="ZnF_C2H2"/>
    <property type="match status" value="8"/>
</dbReference>
<dbReference type="AlphaFoldDB" id="A0A9J7J3P2"/>
<keyword evidence="1" id="KW-0862">Zinc</keyword>
<feature type="domain" description="C2H2-type" evidence="2">
    <location>
        <begin position="207"/>
        <end position="234"/>
    </location>
</feature>
<dbReference type="OrthoDB" id="3437960at2759"/>
<feature type="domain" description="C2H2-type" evidence="2">
    <location>
        <begin position="102"/>
        <end position="129"/>
    </location>
</feature>
<evidence type="ECO:0000313" key="4">
    <source>
        <dbReference type="RefSeq" id="XP_022835516.1"/>
    </source>
</evidence>
<dbReference type="Pfam" id="PF00096">
    <property type="entry name" value="zf-C2H2"/>
    <property type="match status" value="5"/>
</dbReference>
<dbReference type="SUPFAM" id="SSF57667">
    <property type="entry name" value="beta-beta-alpha zinc fingers"/>
    <property type="match status" value="4"/>
</dbReference>
<accession>A0A9J7J3P2</accession>
<evidence type="ECO:0000313" key="3">
    <source>
        <dbReference type="Proteomes" id="UP000301870"/>
    </source>
</evidence>
<dbReference type="Pfam" id="PF13912">
    <property type="entry name" value="zf-C2H2_6"/>
    <property type="match status" value="1"/>
</dbReference>
<protein>
    <submittedName>
        <fullName evidence="4">Zinc finger protein 558-like</fullName>
    </submittedName>
</protein>
<feature type="domain" description="C2H2-type" evidence="2">
    <location>
        <begin position="263"/>
        <end position="291"/>
    </location>
</feature>
<dbReference type="InterPro" id="IPR013087">
    <property type="entry name" value="Znf_C2H2_type"/>
</dbReference>
<feature type="domain" description="C2H2-type" evidence="2">
    <location>
        <begin position="168"/>
        <end position="195"/>
    </location>
</feature>
<reference evidence="4" key="1">
    <citation type="submission" date="2025-08" db="UniProtKB">
        <authorList>
            <consortium name="RefSeq"/>
        </authorList>
    </citation>
    <scope>IDENTIFICATION</scope>
    <source>
        <strain evidence="4">Ishihara</strain>
        <tissue evidence="4">Whole body</tissue>
    </source>
</reference>
<sequence length="315" mass="36506">MLEVHRATHAESERVLRCQYCLAELADLADRTEHEAQHTGPKPYLCTICGKTYKKRETMMYHRKRHSGARSYVCEVCSRVFPAACKLRAHARTHAARYVLRYECPVCAHMFNTRYHVHMHLATHQREGLVAPHQRAQLLAMVLHNARKIPQHGAPALSASVSADERSRVCNICGEVFQHFYYLEEHLKSHGSRIALEDFDRPEDKKYVCPVCNKGFKLHYYLKLHSFTHSKEKPFICQQCGKGFITKGKLKRHLETHTGLKKYQCHICCKFFTRPSYLRIHIRTIHGTQDYNFRLDKAYSLDSLATLPLSTPTVS</sequence>
<dbReference type="GO" id="GO:0008270">
    <property type="term" value="F:zinc ion binding"/>
    <property type="evidence" value="ECO:0007669"/>
    <property type="project" value="UniProtKB-KW"/>
</dbReference>
<keyword evidence="1" id="KW-0863">Zinc-finger</keyword>
<feature type="domain" description="C2H2-type" evidence="2">
    <location>
        <begin position="72"/>
        <end position="99"/>
    </location>
</feature>
<dbReference type="PANTHER" id="PTHR16515">
    <property type="entry name" value="PR DOMAIN ZINC FINGER PROTEIN"/>
    <property type="match status" value="1"/>
</dbReference>
<proteinExistence type="predicted"/>
<feature type="domain" description="C2H2-type" evidence="2">
    <location>
        <begin position="16"/>
        <end position="43"/>
    </location>
</feature>
<dbReference type="Proteomes" id="UP000301870">
    <property type="component" value="Unplaced"/>
</dbReference>
<dbReference type="PANTHER" id="PTHR16515:SF55">
    <property type="entry name" value="C2H2-TYPE DOMAIN-CONTAINING PROTEIN"/>
    <property type="match status" value="1"/>
</dbReference>
<dbReference type="InterPro" id="IPR050331">
    <property type="entry name" value="Zinc_finger"/>
</dbReference>
<dbReference type="GO" id="GO:0005634">
    <property type="term" value="C:nucleus"/>
    <property type="evidence" value="ECO:0007669"/>
    <property type="project" value="UniProtKB-SubCell"/>
</dbReference>
<feature type="domain" description="C2H2-type" evidence="2">
    <location>
        <begin position="44"/>
        <end position="71"/>
    </location>
</feature>